<evidence type="ECO:0000259" key="1">
    <source>
        <dbReference type="Pfam" id="PF13349"/>
    </source>
</evidence>
<dbReference type="InterPro" id="IPR025164">
    <property type="entry name" value="Toastrack_DUF4097"/>
</dbReference>
<organism evidence="2 3">
    <name type="scientific">Peribacillus psychrosaccharolyticus</name>
    <name type="common">Bacillus psychrosaccharolyticus</name>
    <dbReference type="NCBI Taxonomy" id="1407"/>
    <lineage>
        <taxon>Bacteria</taxon>
        <taxon>Bacillati</taxon>
        <taxon>Bacillota</taxon>
        <taxon>Bacilli</taxon>
        <taxon>Bacillales</taxon>
        <taxon>Bacillaceae</taxon>
        <taxon>Peribacillus</taxon>
    </lineage>
</organism>
<evidence type="ECO:0000313" key="2">
    <source>
        <dbReference type="EMBL" id="QQT00308.1"/>
    </source>
</evidence>
<dbReference type="RefSeq" id="WP_040374060.1">
    <property type="nucleotide sequence ID" value="NZ_CP068053.1"/>
</dbReference>
<accession>A0A974NMK5</accession>
<keyword evidence="3" id="KW-1185">Reference proteome</keyword>
<evidence type="ECO:0000313" key="3">
    <source>
        <dbReference type="Proteomes" id="UP000595254"/>
    </source>
</evidence>
<dbReference type="KEGG" id="ppsr:I6J18_22525"/>
<dbReference type="Pfam" id="PF13349">
    <property type="entry name" value="DUF4097"/>
    <property type="match status" value="1"/>
</dbReference>
<gene>
    <name evidence="2" type="ORF">I6J18_22525</name>
</gene>
<protein>
    <submittedName>
        <fullName evidence="2">DUF4097 family beta strand repeat protein</fullName>
    </submittedName>
</protein>
<dbReference type="Proteomes" id="UP000595254">
    <property type="component" value="Chromosome"/>
</dbReference>
<sequence length="264" mass="29086">MSKKLSILALLLLLIGGIGSFFTFSQTNQDEITTEKTVNSDMVKEVQILTNNATVEIVPTSDTETNVELVTKGVDVSKMDFSTKVIGKKLTIRLKEPSTFSIGFNIRSSHLYVYVPQKLYNSFVIENDNGNMKMSELKIKNLKAQTNNGRIELNKIVAENVDVKSANGRLDLHDVEGNLKGSSNNGQISLATKDLNRNIQLESDNGKITIETDKEPTNTTFKVSADNGKINILDKYEGNTVIGKGDNLVDLESNNGKIEVIKSK</sequence>
<dbReference type="AlphaFoldDB" id="A0A974NMK5"/>
<dbReference type="EMBL" id="CP068053">
    <property type="protein sequence ID" value="QQT00308.1"/>
    <property type="molecule type" value="Genomic_DNA"/>
</dbReference>
<feature type="domain" description="DUF4097" evidence="1">
    <location>
        <begin position="44"/>
        <end position="176"/>
    </location>
</feature>
<reference evidence="2 3" key="1">
    <citation type="submission" date="2021-01" db="EMBL/GenBank/DDBJ databases">
        <title>FDA dAtabase for Regulatory Grade micrObial Sequences (FDA-ARGOS): Supporting development and validation of Infectious Disease Dx tests.</title>
        <authorList>
            <person name="Nelson B."/>
            <person name="Plummer A."/>
            <person name="Tallon L."/>
            <person name="Sadzewicz L."/>
            <person name="Zhao X."/>
            <person name="Boylan J."/>
            <person name="Ott S."/>
            <person name="Bowen H."/>
            <person name="Vavikolanu K."/>
            <person name="Mehta A."/>
            <person name="Aluvathingal J."/>
            <person name="Nadendla S."/>
            <person name="Myers T."/>
            <person name="Yan Y."/>
            <person name="Sichtig H."/>
        </authorList>
    </citation>
    <scope>NUCLEOTIDE SEQUENCE [LARGE SCALE GENOMIC DNA]</scope>
    <source>
        <strain evidence="2 3">FDAARGOS_1161</strain>
    </source>
</reference>
<proteinExistence type="predicted"/>
<name>A0A974NMK5_PERPY</name>